<accession>A0A1E3G241</accession>
<proteinExistence type="predicted"/>
<dbReference type="GO" id="GO:0035312">
    <property type="term" value="F:5'-3' DNA exonuclease activity"/>
    <property type="evidence" value="ECO:0007669"/>
    <property type="project" value="TreeGrafter"/>
</dbReference>
<sequence length="214" mass="24310">MVPSIICAKELEIFSITDHNSARNVPVFQMKCGSKLLVPGIEIHTVEDVHVLGYFSKVDDALKVSRTLEELMDKFEYDPERFGYQVILDEEENFSELVEYYLGFPTNVTLDDAIELIRSHNGIAVLAHVDRKFGAMYQLGLIPEGTNIVEVRSKETWLKLKEKGYVVLTSSDAHTPDEVGIRKSYLEVFDGEPISVEMVIRKIVSGQVRTLWEV</sequence>
<keyword evidence="2" id="KW-1185">Reference proteome</keyword>
<keyword evidence="1" id="KW-0808">Transferase</keyword>
<dbReference type="PANTHER" id="PTHR42924:SF3">
    <property type="entry name" value="POLYMERASE_HISTIDINOL PHOSPHATASE N-TERMINAL DOMAIN-CONTAINING PROTEIN"/>
    <property type="match status" value="1"/>
</dbReference>
<protein>
    <submittedName>
        <fullName evidence="1">Phosphotransferase</fullName>
    </submittedName>
</protein>
<dbReference type="Proteomes" id="UP000094570">
    <property type="component" value="Unassembled WGS sequence"/>
</dbReference>
<dbReference type="EMBL" id="LWAF01000015">
    <property type="protein sequence ID" value="ODN29923.1"/>
    <property type="molecule type" value="Genomic_DNA"/>
</dbReference>
<gene>
    <name evidence="1" type="ORF">A4H02_08175</name>
</gene>
<dbReference type="GO" id="GO:0004534">
    <property type="term" value="F:5'-3' RNA exonuclease activity"/>
    <property type="evidence" value="ECO:0007669"/>
    <property type="project" value="TreeGrafter"/>
</dbReference>
<dbReference type="InterPro" id="IPR016195">
    <property type="entry name" value="Pol/histidinol_Pase-like"/>
</dbReference>
<comment type="caution">
    <text evidence="1">The sequence shown here is derived from an EMBL/GenBank/DDBJ whole genome shotgun (WGS) entry which is preliminary data.</text>
</comment>
<evidence type="ECO:0000313" key="2">
    <source>
        <dbReference type="Proteomes" id="UP000094570"/>
    </source>
</evidence>
<reference evidence="2" key="1">
    <citation type="submission" date="2016-04" db="EMBL/GenBank/DDBJ databases">
        <title>The genome sequence project of a novel Fervidobacterium isolate from a hot spring in Thailand.</title>
        <authorList>
            <person name="Gonzalez J.M."/>
            <person name="Cuecas A."/>
            <person name="Kanoksilapatham W."/>
        </authorList>
    </citation>
    <scope>NUCLEOTIDE SEQUENCE [LARGE SCALE GENOMIC DNA]</scope>
    <source>
        <strain evidence="2">FC2004</strain>
    </source>
</reference>
<organism evidence="1 2">
    <name type="scientific">Fervidobacterium thailandense</name>
    <dbReference type="NCBI Taxonomy" id="1008305"/>
    <lineage>
        <taxon>Bacteria</taxon>
        <taxon>Thermotogati</taxon>
        <taxon>Thermotogota</taxon>
        <taxon>Thermotogae</taxon>
        <taxon>Thermotogales</taxon>
        <taxon>Fervidobacteriaceae</taxon>
        <taxon>Fervidobacterium</taxon>
    </lineage>
</organism>
<dbReference type="InterPro" id="IPR052018">
    <property type="entry name" value="PHP_domain"/>
</dbReference>
<dbReference type="STRING" id="1008305.A4H02_08175"/>
<evidence type="ECO:0000313" key="1">
    <source>
        <dbReference type="EMBL" id="ODN29923.1"/>
    </source>
</evidence>
<dbReference type="SUPFAM" id="SSF89550">
    <property type="entry name" value="PHP domain-like"/>
    <property type="match status" value="1"/>
</dbReference>
<dbReference type="PANTHER" id="PTHR42924">
    <property type="entry name" value="EXONUCLEASE"/>
    <property type="match status" value="1"/>
</dbReference>
<dbReference type="Gene3D" id="3.20.20.140">
    <property type="entry name" value="Metal-dependent hydrolases"/>
    <property type="match status" value="1"/>
</dbReference>
<name>A0A1E3G241_9BACT</name>
<dbReference type="AlphaFoldDB" id="A0A1E3G241"/>
<dbReference type="OrthoDB" id="9791620at2"/>
<dbReference type="GO" id="GO:0016740">
    <property type="term" value="F:transferase activity"/>
    <property type="evidence" value="ECO:0007669"/>
    <property type="project" value="UniProtKB-KW"/>
</dbReference>